<organism evidence="2 3">
    <name type="scientific">Coniosporium apollinis (strain CBS 100218)</name>
    <name type="common">Rock-inhabiting black yeast</name>
    <dbReference type="NCBI Taxonomy" id="1168221"/>
    <lineage>
        <taxon>Eukaryota</taxon>
        <taxon>Fungi</taxon>
        <taxon>Dikarya</taxon>
        <taxon>Ascomycota</taxon>
        <taxon>Pezizomycotina</taxon>
        <taxon>Dothideomycetes</taxon>
        <taxon>Dothideomycetes incertae sedis</taxon>
        <taxon>Coniosporium</taxon>
    </lineage>
</organism>
<keyword evidence="3" id="KW-1185">Reference proteome</keyword>
<dbReference type="GeneID" id="19906210"/>
<dbReference type="HOGENOM" id="CLU_178665_0_0_1"/>
<feature type="signal peptide" evidence="1">
    <location>
        <begin position="1"/>
        <end position="18"/>
    </location>
</feature>
<evidence type="ECO:0000256" key="1">
    <source>
        <dbReference type="SAM" id="SignalP"/>
    </source>
</evidence>
<dbReference type="Proteomes" id="UP000016924">
    <property type="component" value="Unassembled WGS sequence"/>
</dbReference>
<gene>
    <name evidence="2" type="ORF">W97_08899</name>
</gene>
<dbReference type="RefSeq" id="XP_007784956.1">
    <property type="nucleotide sequence ID" value="XM_007786766.1"/>
</dbReference>
<sequence>MKLTTILVSALAAATASAWEVDFHYANGQVIYAHGTRDTGCNELRLKNVKMSKFIFKPATDFYVDPTRIRVYLDNDCKQLSVDTDKGEFDLKPDRIIRAYRVD</sequence>
<evidence type="ECO:0000313" key="2">
    <source>
        <dbReference type="EMBL" id="EON69639.1"/>
    </source>
</evidence>
<dbReference type="AlphaFoldDB" id="R7Z6L6"/>
<feature type="chain" id="PRO_5004461455" evidence="1">
    <location>
        <begin position="19"/>
        <end position="103"/>
    </location>
</feature>
<proteinExistence type="predicted"/>
<dbReference type="EMBL" id="JH767620">
    <property type="protein sequence ID" value="EON69639.1"/>
    <property type="molecule type" value="Genomic_DNA"/>
</dbReference>
<evidence type="ECO:0000313" key="3">
    <source>
        <dbReference type="Proteomes" id="UP000016924"/>
    </source>
</evidence>
<protein>
    <submittedName>
        <fullName evidence="2">Uncharacterized protein</fullName>
    </submittedName>
</protein>
<accession>R7Z6L6</accession>
<dbReference type="OrthoDB" id="10288921at2759"/>
<keyword evidence="1" id="KW-0732">Signal</keyword>
<name>R7Z6L6_CONA1</name>
<reference evidence="3" key="1">
    <citation type="submission" date="2012-06" db="EMBL/GenBank/DDBJ databases">
        <title>The genome sequence of Coniosporium apollinis CBS 100218.</title>
        <authorList>
            <consortium name="The Broad Institute Genome Sequencing Platform"/>
            <person name="Cuomo C."/>
            <person name="Gorbushina A."/>
            <person name="Noack S."/>
            <person name="Walker B."/>
            <person name="Young S.K."/>
            <person name="Zeng Q."/>
            <person name="Gargeya S."/>
            <person name="Fitzgerald M."/>
            <person name="Haas B."/>
            <person name="Abouelleil A."/>
            <person name="Alvarado L."/>
            <person name="Arachchi H.M."/>
            <person name="Berlin A.M."/>
            <person name="Chapman S.B."/>
            <person name="Goldberg J."/>
            <person name="Griggs A."/>
            <person name="Gujja S."/>
            <person name="Hansen M."/>
            <person name="Howarth C."/>
            <person name="Imamovic A."/>
            <person name="Larimer J."/>
            <person name="McCowan C."/>
            <person name="Montmayeur A."/>
            <person name="Murphy C."/>
            <person name="Neiman D."/>
            <person name="Pearson M."/>
            <person name="Priest M."/>
            <person name="Roberts A."/>
            <person name="Saif S."/>
            <person name="Shea T."/>
            <person name="Sisk P."/>
            <person name="Sykes S."/>
            <person name="Wortman J."/>
            <person name="Nusbaum C."/>
            <person name="Birren B."/>
        </authorList>
    </citation>
    <scope>NUCLEOTIDE SEQUENCE [LARGE SCALE GENOMIC DNA]</scope>
    <source>
        <strain evidence="3">CBS 100218</strain>
    </source>
</reference>